<dbReference type="InterPro" id="IPR038733">
    <property type="entry name" value="Predicted_DNA_bind_prot_RHH"/>
</dbReference>
<evidence type="ECO:0000313" key="2">
    <source>
        <dbReference type="EMBL" id="MDQ0197943.1"/>
    </source>
</evidence>
<evidence type="ECO:0000259" key="1">
    <source>
        <dbReference type="Pfam" id="PF12651"/>
    </source>
</evidence>
<dbReference type="RefSeq" id="WP_307405203.1">
    <property type="nucleotide sequence ID" value="NZ_JAUSTW010000002.1"/>
</dbReference>
<keyword evidence="2" id="KW-0238">DNA-binding</keyword>
<feature type="domain" description="Predicted DNA-binding protein ribbon-helix-helix" evidence="1">
    <location>
        <begin position="12"/>
        <end position="53"/>
    </location>
</feature>
<comment type="caution">
    <text evidence="2">The sequence shown here is derived from an EMBL/GenBank/DDBJ whole genome shotgun (WGS) entry which is preliminary data.</text>
</comment>
<keyword evidence="3" id="KW-1185">Reference proteome</keyword>
<dbReference type="EMBL" id="JAUSTW010000002">
    <property type="protein sequence ID" value="MDQ0197943.1"/>
    <property type="molecule type" value="Genomic_DNA"/>
</dbReference>
<reference evidence="2 3" key="1">
    <citation type="submission" date="2023-07" db="EMBL/GenBank/DDBJ databases">
        <title>Genomic Encyclopedia of Type Strains, Phase IV (KMG-IV): sequencing the most valuable type-strain genomes for metagenomic binning, comparative biology and taxonomic classification.</title>
        <authorList>
            <person name="Goeker M."/>
        </authorList>
    </citation>
    <scope>NUCLEOTIDE SEQUENCE [LARGE SCALE GENOMIC DNA]</scope>
    <source>
        <strain evidence="2 3">DSM 27594</strain>
    </source>
</reference>
<dbReference type="Proteomes" id="UP001224122">
    <property type="component" value="Unassembled WGS sequence"/>
</dbReference>
<proteinExistence type="predicted"/>
<name>A0ABT9XQW2_9BACI</name>
<dbReference type="GO" id="GO:0003677">
    <property type="term" value="F:DNA binding"/>
    <property type="evidence" value="ECO:0007669"/>
    <property type="project" value="UniProtKB-KW"/>
</dbReference>
<dbReference type="Pfam" id="PF12651">
    <property type="entry name" value="RHH_3"/>
    <property type="match status" value="1"/>
</dbReference>
<gene>
    <name evidence="2" type="ORF">J2S10_001084</name>
</gene>
<organism evidence="2 3">
    <name type="scientific">Neobacillus ginsengisoli</name>
    <dbReference type="NCBI Taxonomy" id="904295"/>
    <lineage>
        <taxon>Bacteria</taxon>
        <taxon>Bacillati</taxon>
        <taxon>Bacillota</taxon>
        <taxon>Bacilli</taxon>
        <taxon>Bacillales</taxon>
        <taxon>Bacillaceae</taxon>
        <taxon>Neobacillus</taxon>
    </lineage>
</organism>
<protein>
    <submittedName>
        <fullName evidence="2">DNA-binding protein</fullName>
    </submittedName>
</protein>
<evidence type="ECO:0000313" key="3">
    <source>
        <dbReference type="Proteomes" id="UP001224122"/>
    </source>
</evidence>
<accession>A0ABT9XQW2</accession>
<sequence length="59" mass="6780">MDGQNNRGLKTRRTISNAIDIELYEQLEKLSIDTRIPKSKLLDEAIRDLINKHSNKSGQ</sequence>